<keyword evidence="5 10" id="KW-0547">Nucleotide-binding</keyword>
<evidence type="ECO:0000256" key="4">
    <source>
        <dbReference type="ARBA" id="ARBA00022723"/>
    </source>
</evidence>
<dbReference type="NCBIfam" id="TIGR00450">
    <property type="entry name" value="mnmE_trmE_thdF"/>
    <property type="match status" value="1"/>
</dbReference>
<comment type="subunit">
    <text evidence="10">Homodimer. Heterotetramer of two MnmE and two MnmG subunits.</text>
</comment>
<dbReference type="STRING" id="32024.GCA_000788295_00990"/>
<dbReference type="CDD" id="cd04164">
    <property type="entry name" value="trmE"/>
    <property type="match status" value="1"/>
</dbReference>
<dbReference type="Gene3D" id="3.40.50.300">
    <property type="entry name" value="P-loop containing nucleotide triphosphate hydrolases"/>
    <property type="match status" value="1"/>
</dbReference>
<dbReference type="PROSITE" id="PS51709">
    <property type="entry name" value="G_TRME"/>
    <property type="match status" value="1"/>
</dbReference>
<feature type="coiled-coil region" evidence="12">
    <location>
        <begin position="384"/>
        <end position="411"/>
    </location>
</feature>
<feature type="binding site" evidence="10">
    <location>
        <begin position="268"/>
        <end position="271"/>
    </location>
    <ligand>
        <name>GTP</name>
        <dbReference type="ChEBI" id="CHEBI:37565"/>
    </ligand>
</feature>
<evidence type="ECO:0000256" key="12">
    <source>
        <dbReference type="SAM" id="Coils"/>
    </source>
</evidence>
<feature type="binding site" evidence="10">
    <location>
        <position position="228"/>
    </location>
    <ligand>
        <name>Mg(2+)</name>
        <dbReference type="ChEBI" id="CHEBI:18420"/>
    </ligand>
</feature>
<dbReference type="FunFam" id="3.40.50.300:FF:001376">
    <property type="entry name" value="tRNA modification GTPase MnmE"/>
    <property type="match status" value="1"/>
</dbReference>
<comment type="caution">
    <text evidence="10">Lacks conserved residue(s) required for the propagation of feature annotation.</text>
</comment>
<dbReference type="InterPro" id="IPR027266">
    <property type="entry name" value="TrmE/GcvT-like"/>
</dbReference>
<dbReference type="PANTHER" id="PTHR42714:SF2">
    <property type="entry name" value="TRNA MODIFICATION GTPASE GTPBP3, MITOCHONDRIAL"/>
    <property type="match status" value="1"/>
</dbReference>
<dbReference type="GO" id="GO:0003924">
    <property type="term" value="F:GTPase activity"/>
    <property type="evidence" value="ECO:0007669"/>
    <property type="project" value="UniProtKB-UniRule"/>
</dbReference>
<dbReference type="Gene3D" id="1.20.120.430">
    <property type="entry name" value="tRNA modification GTPase MnmE domain 2"/>
    <property type="match status" value="1"/>
</dbReference>
<dbReference type="EC" id="3.6.-.-" evidence="10"/>
<evidence type="ECO:0000256" key="9">
    <source>
        <dbReference type="ARBA" id="ARBA00023134"/>
    </source>
</evidence>
<dbReference type="Gene3D" id="3.30.1360.120">
    <property type="entry name" value="Probable tRNA modification gtpase trme, domain 1"/>
    <property type="match status" value="1"/>
</dbReference>
<dbReference type="InterPro" id="IPR005225">
    <property type="entry name" value="Small_GTP-bd"/>
</dbReference>
<accession>A0A381DIN0</accession>
<dbReference type="GO" id="GO:0005829">
    <property type="term" value="C:cytosol"/>
    <property type="evidence" value="ECO:0007669"/>
    <property type="project" value="TreeGrafter"/>
</dbReference>
<comment type="similarity">
    <text evidence="1 10 11">Belongs to the TRAFAC class TrmE-Era-EngA-EngB-Septin-like GTPase superfamily. TrmE GTPase family.</text>
</comment>
<dbReference type="InterPro" id="IPR027417">
    <property type="entry name" value="P-loop_NTPase"/>
</dbReference>
<gene>
    <name evidence="10 13" type="primary">trmE</name>
    <name evidence="10" type="synonym">mnmE</name>
    <name evidence="13" type="ORF">NCTC12475_00667</name>
</gene>
<dbReference type="Pfam" id="PF01926">
    <property type="entry name" value="MMR_HSR1"/>
    <property type="match status" value="1"/>
</dbReference>
<evidence type="ECO:0000313" key="14">
    <source>
        <dbReference type="Proteomes" id="UP000254920"/>
    </source>
</evidence>
<dbReference type="AlphaFoldDB" id="A0A381DIN0"/>
<dbReference type="InterPro" id="IPR025867">
    <property type="entry name" value="MnmE_helical"/>
</dbReference>
<feature type="binding site" evidence="10">
    <location>
        <begin position="243"/>
        <end position="249"/>
    </location>
    <ligand>
        <name>GTP</name>
        <dbReference type="ChEBI" id="CHEBI:37565"/>
    </ligand>
</feature>
<evidence type="ECO:0000256" key="5">
    <source>
        <dbReference type="ARBA" id="ARBA00022741"/>
    </source>
</evidence>
<comment type="subcellular location">
    <subcellularLocation>
        <location evidence="10">Cytoplasm</location>
    </subcellularLocation>
</comment>
<dbReference type="NCBIfam" id="TIGR00231">
    <property type="entry name" value="small_GTP"/>
    <property type="match status" value="1"/>
</dbReference>
<feature type="binding site" evidence="10">
    <location>
        <position position="21"/>
    </location>
    <ligand>
        <name>(6S)-5-formyl-5,6,7,8-tetrahydrofolate</name>
        <dbReference type="ChEBI" id="CHEBI:57457"/>
    </ligand>
</feature>
<evidence type="ECO:0000256" key="10">
    <source>
        <dbReference type="HAMAP-Rule" id="MF_00379"/>
    </source>
</evidence>
<dbReference type="GO" id="GO:0005525">
    <property type="term" value="F:GTP binding"/>
    <property type="evidence" value="ECO:0007669"/>
    <property type="project" value="UniProtKB-UniRule"/>
</dbReference>
<dbReference type="HAMAP" id="MF_00379">
    <property type="entry name" value="GTPase_MnmE"/>
    <property type="match status" value="1"/>
</dbReference>
<evidence type="ECO:0000256" key="11">
    <source>
        <dbReference type="RuleBase" id="RU003313"/>
    </source>
</evidence>
<dbReference type="OrthoDB" id="9805918at2"/>
<dbReference type="Pfam" id="PF10396">
    <property type="entry name" value="TrmE_N"/>
    <property type="match status" value="1"/>
</dbReference>
<evidence type="ECO:0000256" key="7">
    <source>
        <dbReference type="ARBA" id="ARBA00022842"/>
    </source>
</evidence>
<evidence type="ECO:0000256" key="8">
    <source>
        <dbReference type="ARBA" id="ARBA00022958"/>
    </source>
</evidence>
<proteinExistence type="inferred from homology"/>
<evidence type="ECO:0000256" key="3">
    <source>
        <dbReference type="ARBA" id="ARBA00022694"/>
    </source>
</evidence>
<dbReference type="GO" id="GO:0030488">
    <property type="term" value="P:tRNA methylation"/>
    <property type="evidence" value="ECO:0007669"/>
    <property type="project" value="TreeGrafter"/>
</dbReference>
<keyword evidence="7 10" id="KW-0460">Magnesium</keyword>
<dbReference type="GO" id="GO:0002098">
    <property type="term" value="P:tRNA wobble uridine modification"/>
    <property type="evidence" value="ECO:0007669"/>
    <property type="project" value="TreeGrafter"/>
</dbReference>
<feature type="binding site" evidence="10">
    <location>
        <begin position="224"/>
        <end position="229"/>
    </location>
    <ligand>
        <name>GTP</name>
        <dbReference type="ChEBI" id="CHEBI:37565"/>
    </ligand>
</feature>
<keyword evidence="8 10" id="KW-0630">Potassium</keyword>
<dbReference type="SUPFAM" id="SSF52540">
    <property type="entry name" value="P-loop containing nucleoside triphosphate hydrolases"/>
    <property type="match status" value="1"/>
</dbReference>
<protein>
    <recommendedName>
        <fullName evidence="10">tRNA modification GTPase MnmE</fullName>
        <ecNumber evidence="10">3.6.-.-</ecNumber>
    </recommendedName>
</protein>
<dbReference type="InterPro" id="IPR006073">
    <property type="entry name" value="GTP-bd"/>
</dbReference>
<keyword evidence="2 10" id="KW-0963">Cytoplasm</keyword>
<feature type="binding site" evidence="10">
    <location>
        <position position="248"/>
    </location>
    <ligand>
        <name>K(+)</name>
        <dbReference type="ChEBI" id="CHEBI:29103"/>
    </ligand>
</feature>
<feature type="binding site" evidence="10">
    <location>
        <position position="224"/>
    </location>
    <ligand>
        <name>K(+)</name>
        <dbReference type="ChEBI" id="CHEBI:29103"/>
    </ligand>
</feature>
<feature type="binding site" evidence="10">
    <location>
        <position position="118"/>
    </location>
    <ligand>
        <name>(6S)-5-formyl-5,6,7,8-tetrahydrofolate</name>
        <dbReference type="ChEBI" id="CHEBI:57457"/>
    </ligand>
</feature>
<keyword evidence="6 10" id="KW-0378">Hydrolase</keyword>
<feature type="binding site" evidence="10">
    <location>
        <position position="441"/>
    </location>
    <ligand>
        <name>(6S)-5-formyl-5,6,7,8-tetrahydrofolate</name>
        <dbReference type="ChEBI" id="CHEBI:57457"/>
    </ligand>
</feature>
<dbReference type="PANTHER" id="PTHR42714">
    <property type="entry name" value="TRNA MODIFICATION GTPASE GTPBP3"/>
    <property type="match status" value="1"/>
</dbReference>
<dbReference type="GeneID" id="93091105"/>
<evidence type="ECO:0000256" key="6">
    <source>
        <dbReference type="ARBA" id="ARBA00022801"/>
    </source>
</evidence>
<sequence>MNDTITAIATAYGVGAVCIVRLSGSNSLSLAAKLTKNKNLKPRHATLCDIFLSNGEFIDEGIVIYFKAPYSFTGEDVIEFQMHGGIVIADTIVNELISLGARLASPGEFSKRAFLNDKMDLSKAENIQSMINAKSQNAIKILARTMHGELKEFVDSLRNELTKTLAYVETCIDYAEDDLPPEILTQTMNLLNKNIEKLTQIINISEQRQGLIDGFKIAIIGKPNVGKSSILNSMLKFNRAITSDIAGTTRDTIQESIKIGTHLVKIIDTAGIRNSDDNIENIGISHSINAANEADIIIAVFDSSKKSDKEDMEILEICKKSGKEILNVLNKNDLEFKFDLELKNPIKISAKANTDDILKNLEIYLNTKNYDGLMLSSNRQIISSKNTLNSLKNAKELLNEFELELFAFEINEAIMSISSITKPFERSEILDEMFSNFCLGK</sequence>
<keyword evidence="3 10" id="KW-0819">tRNA processing</keyword>
<dbReference type="InterPro" id="IPR004520">
    <property type="entry name" value="GTPase_MnmE"/>
</dbReference>
<dbReference type="SUPFAM" id="SSF103025">
    <property type="entry name" value="Folate-binding domain"/>
    <property type="match status" value="1"/>
</dbReference>
<dbReference type="GO" id="GO:0046872">
    <property type="term" value="F:metal ion binding"/>
    <property type="evidence" value="ECO:0007669"/>
    <property type="project" value="UniProtKB-KW"/>
</dbReference>
<feature type="binding site" evidence="10">
    <location>
        <position position="243"/>
    </location>
    <ligand>
        <name>K(+)</name>
        <dbReference type="ChEBI" id="CHEBI:29103"/>
    </ligand>
</feature>
<dbReference type="EMBL" id="UFVD01000001">
    <property type="protein sequence ID" value="SUX10470.1"/>
    <property type="molecule type" value="Genomic_DNA"/>
</dbReference>
<comment type="function">
    <text evidence="10">Exhibits a very high intrinsic GTPase hydrolysis rate. Involved in the addition of a carboxymethylaminomethyl (cmnm) group at the wobble position (U34) of certain tRNAs, forming tRNA-cmnm(5)s(2)U34.</text>
</comment>
<reference evidence="13 14" key="1">
    <citation type="submission" date="2018-06" db="EMBL/GenBank/DDBJ databases">
        <authorList>
            <consortium name="Pathogen Informatics"/>
            <person name="Doyle S."/>
        </authorList>
    </citation>
    <scope>NUCLEOTIDE SEQUENCE [LARGE SCALE GENOMIC DNA]</scope>
    <source>
        <strain evidence="13 14">NCTC12475</strain>
    </source>
</reference>
<organism evidence="13 14">
    <name type="scientific">Campylobacter sputorum subsp. sputorum</name>
    <dbReference type="NCBI Taxonomy" id="32024"/>
    <lineage>
        <taxon>Bacteria</taxon>
        <taxon>Pseudomonadati</taxon>
        <taxon>Campylobacterota</taxon>
        <taxon>Epsilonproteobacteria</taxon>
        <taxon>Campylobacterales</taxon>
        <taxon>Campylobacteraceae</taxon>
        <taxon>Campylobacter</taxon>
    </lineage>
</organism>
<dbReference type="Proteomes" id="UP000254920">
    <property type="component" value="Unassembled WGS sequence"/>
</dbReference>
<dbReference type="RefSeq" id="WP_089182874.1">
    <property type="nucleotide sequence ID" value="NZ_CP043427.1"/>
</dbReference>
<keyword evidence="14" id="KW-1185">Reference proteome</keyword>
<feature type="binding site" evidence="10">
    <location>
        <position position="79"/>
    </location>
    <ligand>
        <name>(6S)-5-formyl-5,6,7,8-tetrahydrofolate</name>
        <dbReference type="ChEBI" id="CHEBI:57457"/>
    </ligand>
</feature>
<feature type="binding site" evidence="10">
    <location>
        <position position="249"/>
    </location>
    <ligand>
        <name>Mg(2+)</name>
        <dbReference type="ChEBI" id="CHEBI:18420"/>
    </ligand>
</feature>
<dbReference type="Pfam" id="PF12631">
    <property type="entry name" value="MnmE_helical"/>
    <property type="match status" value="1"/>
</dbReference>
<evidence type="ECO:0000256" key="2">
    <source>
        <dbReference type="ARBA" id="ARBA00022490"/>
    </source>
</evidence>
<comment type="cofactor">
    <cofactor evidence="10">
        <name>K(+)</name>
        <dbReference type="ChEBI" id="CHEBI:29103"/>
    </cofactor>
    <text evidence="10">Binds 1 potassium ion per subunit.</text>
</comment>
<evidence type="ECO:0000313" key="13">
    <source>
        <dbReference type="EMBL" id="SUX10470.1"/>
    </source>
</evidence>
<evidence type="ECO:0000256" key="1">
    <source>
        <dbReference type="ARBA" id="ARBA00011043"/>
    </source>
</evidence>
<name>A0A381DIN0_9BACT</name>
<dbReference type="InterPro" id="IPR031168">
    <property type="entry name" value="G_TrmE"/>
</dbReference>
<dbReference type="InterPro" id="IPR018948">
    <property type="entry name" value="GTP-bd_TrmE_N"/>
</dbReference>
<keyword evidence="9 10" id="KW-0342">GTP-binding</keyword>
<dbReference type="InterPro" id="IPR027368">
    <property type="entry name" value="MnmE_dom2"/>
</dbReference>
<feature type="binding site" evidence="10">
    <location>
        <position position="245"/>
    </location>
    <ligand>
        <name>K(+)</name>
        <dbReference type="ChEBI" id="CHEBI:29103"/>
    </ligand>
</feature>
<keyword evidence="4 10" id="KW-0479">Metal-binding</keyword>
<keyword evidence="12" id="KW-0175">Coiled coil</keyword>
<dbReference type="CDD" id="cd14858">
    <property type="entry name" value="TrmE_N"/>
    <property type="match status" value="1"/>
</dbReference>